<proteinExistence type="predicted"/>
<name>A0A7H8NAG6_9ACTN</name>
<feature type="region of interest" description="Disordered" evidence="1">
    <location>
        <begin position="40"/>
        <end position="65"/>
    </location>
</feature>
<accession>A0A7H8NAG6</accession>
<reference evidence="3 4" key="1">
    <citation type="submission" date="2020-06" db="EMBL/GenBank/DDBJ databases">
        <title>Genome mining for natural products.</title>
        <authorList>
            <person name="Zhang B."/>
            <person name="Shi J."/>
            <person name="Ge H."/>
        </authorList>
    </citation>
    <scope>NUCLEOTIDE SEQUENCE [LARGE SCALE GENOMIC DNA]</scope>
    <source>
        <strain evidence="3 4">NA00687</strain>
    </source>
</reference>
<dbReference type="Proteomes" id="UP000509303">
    <property type="component" value="Chromosome"/>
</dbReference>
<sequence>MEPTQPAAPGRARRVLPKALVAVALPLALMTGGTAGAVASPATDGDRAGAGQAQTSDRNGVAPSAGYRFSADQGRFLTKAGTAPKALRHIKGTATDFTVLKGTGADGPTLAGTTLAGSADSPSARAAWAANDEFVDLSWPGVTGAAPYQVFRDGELIATTRGTSLRDTLARPGAASEYRVTTTAKAPASEWTDSERAAFRKSGEAPLNGHTWSLNVQVPTDSQPAALERAALAAEAKAKKYHSTTIRYRTFIRSKWVTAPVGCKYTKGYKYAGDNRGFSKADNKSHRTDLTGTVYWNGGSSWGAHIGTTHVYKTNGKFVAKKTASGKKMSFRVMSQNSKSAQVRGITEAGNPYCGVGSISGYYNARISRSGDFYISGRHKQMPDHEIIISGFTRSPMKTYTKFLHTSKQASPTCLFKPACPAATIGNNGGY</sequence>
<dbReference type="AlphaFoldDB" id="A0A7H8NAG6"/>
<evidence type="ECO:0000313" key="4">
    <source>
        <dbReference type="Proteomes" id="UP000509303"/>
    </source>
</evidence>
<dbReference type="InterPro" id="IPR013783">
    <property type="entry name" value="Ig-like_fold"/>
</dbReference>
<keyword evidence="4" id="KW-1185">Reference proteome</keyword>
<keyword evidence="2" id="KW-0732">Signal</keyword>
<dbReference type="RefSeq" id="WP_176162471.1">
    <property type="nucleotide sequence ID" value="NZ_CP054929.1"/>
</dbReference>
<evidence type="ECO:0000313" key="3">
    <source>
        <dbReference type="EMBL" id="QKW50738.1"/>
    </source>
</evidence>
<dbReference type="GO" id="GO:0005975">
    <property type="term" value="P:carbohydrate metabolic process"/>
    <property type="evidence" value="ECO:0007669"/>
    <property type="project" value="UniProtKB-ARBA"/>
</dbReference>
<organism evidence="3 4">
    <name type="scientific">Streptomyces buecherae</name>
    <dbReference type="NCBI Taxonomy" id="2763006"/>
    <lineage>
        <taxon>Bacteria</taxon>
        <taxon>Bacillati</taxon>
        <taxon>Actinomycetota</taxon>
        <taxon>Actinomycetes</taxon>
        <taxon>Kitasatosporales</taxon>
        <taxon>Streptomycetaceae</taxon>
        <taxon>Streptomyces</taxon>
    </lineage>
</organism>
<gene>
    <name evidence="3" type="ORF">HUT08_15710</name>
</gene>
<protein>
    <recommendedName>
        <fullName evidence="5">DNRLRE domain-containing protein</fullName>
    </recommendedName>
</protein>
<feature type="signal peptide" evidence="2">
    <location>
        <begin position="1"/>
        <end position="37"/>
    </location>
</feature>
<evidence type="ECO:0008006" key="5">
    <source>
        <dbReference type="Google" id="ProtNLM"/>
    </source>
</evidence>
<feature type="chain" id="PRO_5029022114" description="DNRLRE domain-containing protein" evidence="2">
    <location>
        <begin position="38"/>
        <end position="431"/>
    </location>
</feature>
<evidence type="ECO:0000256" key="2">
    <source>
        <dbReference type="SAM" id="SignalP"/>
    </source>
</evidence>
<evidence type="ECO:0000256" key="1">
    <source>
        <dbReference type="SAM" id="MobiDB-lite"/>
    </source>
</evidence>
<dbReference type="Gene3D" id="2.60.40.10">
    <property type="entry name" value="Immunoglobulins"/>
    <property type="match status" value="1"/>
</dbReference>
<dbReference type="EMBL" id="CP054929">
    <property type="protein sequence ID" value="QKW50738.1"/>
    <property type="molecule type" value="Genomic_DNA"/>
</dbReference>